<keyword evidence="4" id="KW-0597">Phosphoprotein</keyword>
<name>A0A9F7R339_ICTPU</name>
<evidence type="ECO:0000256" key="6">
    <source>
        <dbReference type="ARBA" id="ARBA00022837"/>
    </source>
</evidence>
<keyword evidence="5" id="KW-0812">Transmembrane</keyword>
<dbReference type="AlphaFoldDB" id="A0A9F7R339"/>
<evidence type="ECO:0000256" key="8">
    <source>
        <dbReference type="ARBA" id="ARBA00023136"/>
    </source>
</evidence>
<sequence>MYGRGELPGPTGTVPINPVSTTAYCTDPHDNSFSNGQIPLPPGFVPHQVPAMMAFPPGYVQRQIPTIMPVPQRPPGCPPGLEYLTQLEVQVPPGTAIGYVMQDWHPYLPKFTIRDERKRAVLRIVGPFCDCNCCSDVVFKVTSLDEALVIGRISKQWAGLDTEMFTDADHFGVQFPMDLDVKIKAVVLAACFLIDFMFFEHSPNQD</sequence>
<evidence type="ECO:0000313" key="12">
    <source>
        <dbReference type="Proteomes" id="UP000221080"/>
    </source>
</evidence>
<keyword evidence="6 11" id="KW-0106">Calcium</keyword>
<keyword evidence="12" id="KW-1185">Reference proteome</keyword>
<keyword evidence="7" id="KW-1133">Transmembrane helix</keyword>
<evidence type="ECO:0000256" key="4">
    <source>
        <dbReference type="ARBA" id="ARBA00022553"/>
    </source>
</evidence>
<evidence type="ECO:0000256" key="3">
    <source>
        <dbReference type="ARBA" id="ARBA00005350"/>
    </source>
</evidence>
<evidence type="ECO:0000256" key="10">
    <source>
        <dbReference type="ARBA" id="ARBA00023288"/>
    </source>
</evidence>
<comment type="similarity">
    <text evidence="3 11">Belongs to the phospholipid scramblase family.</text>
</comment>
<reference evidence="13" key="2">
    <citation type="submission" date="2025-08" db="UniProtKB">
        <authorList>
            <consortium name="RefSeq"/>
        </authorList>
    </citation>
    <scope>IDENTIFICATION</scope>
    <source>
        <tissue evidence="13">Blood</tissue>
    </source>
</reference>
<comment type="function">
    <text evidence="11">May mediate accelerated ATP-independent bidirectional transbilayer migration of phospholipids upon binding calcium ions that results in a loss of phospholipid asymmetry in the plasma membrane.</text>
</comment>
<dbReference type="PANTHER" id="PTHR23248:SF38">
    <property type="entry name" value="PHOSPHOLIPID SCRAMBLASE 1"/>
    <property type="match status" value="1"/>
</dbReference>
<proteinExistence type="inferred from homology"/>
<keyword evidence="10 11" id="KW-0449">Lipoprotein</keyword>
<dbReference type="Pfam" id="PF03803">
    <property type="entry name" value="Scramblase"/>
    <property type="match status" value="1"/>
</dbReference>
<keyword evidence="8" id="KW-0472">Membrane</keyword>
<dbReference type="GeneID" id="108267626"/>
<evidence type="ECO:0000256" key="11">
    <source>
        <dbReference type="RuleBase" id="RU363116"/>
    </source>
</evidence>
<keyword evidence="9 11" id="KW-0564">Palmitate</keyword>
<dbReference type="PANTHER" id="PTHR23248">
    <property type="entry name" value="PHOSPHOLIPID SCRAMBLASE-RELATED"/>
    <property type="match status" value="1"/>
</dbReference>
<comment type="cofactor">
    <cofactor evidence="1 11">
        <name>Ca(2+)</name>
        <dbReference type="ChEBI" id="CHEBI:29108"/>
    </cofactor>
</comment>
<evidence type="ECO:0000256" key="2">
    <source>
        <dbReference type="ARBA" id="ARBA00004606"/>
    </source>
</evidence>
<evidence type="ECO:0000256" key="1">
    <source>
        <dbReference type="ARBA" id="ARBA00001913"/>
    </source>
</evidence>
<protein>
    <recommendedName>
        <fullName evidence="11">Phospholipid scramblase</fullName>
    </recommendedName>
</protein>
<dbReference type="GO" id="GO:0017128">
    <property type="term" value="F:phospholipid scramblase activity"/>
    <property type="evidence" value="ECO:0007669"/>
    <property type="project" value="InterPro"/>
</dbReference>
<evidence type="ECO:0000256" key="9">
    <source>
        <dbReference type="ARBA" id="ARBA00023139"/>
    </source>
</evidence>
<gene>
    <name evidence="13" type="primary">LOC108267626</name>
</gene>
<dbReference type="InterPro" id="IPR005552">
    <property type="entry name" value="Scramblase"/>
</dbReference>
<evidence type="ECO:0000313" key="13">
    <source>
        <dbReference type="RefSeq" id="XP_053537935.1"/>
    </source>
</evidence>
<dbReference type="Proteomes" id="UP000221080">
    <property type="component" value="Chromosome 7"/>
</dbReference>
<dbReference type="RefSeq" id="XP_053537935.1">
    <property type="nucleotide sequence ID" value="XM_053681960.1"/>
</dbReference>
<dbReference type="GO" id="GO:0005886">
    <property type="term" value="C:plasma membrane"/>
    <property type="evidence" value="ECO:0007669"/>
    <property type="project" value="TreeGrafter"/>
</dbReference>
<evidence type="ECO:0000256" key="7">
    <source>
        <dbReference type="ARBA" id="ARBA00022989"/>
    </source>
</evidence>
<comment type="subcellular location">
    <subcellularLocation>
        <location evidence="2">Membrane</location>
        <topology evidence="2">Single-pass type II membrane protein</topology>
    </subcellularLocation>
</comment>
<evidence type="ECO:0000256" key="5">
    <source>
        <dbReference type="ARBA" id="ARBA00022692"/>
    </source>
</evidence>
<accession>A0A9F7R339</accession>
<organism evidence="12 13">
    <name type="scientific">Ictalurus punctatus</name>
    <name type="common">Channel catfish</name>
    <name type="synonym">Silurus punctatus</name>
    <dbReference type="NCBI Taxonomy" id="7998"/>
    <lineage>
        <taxon>Eukaryota</taxon>
        <taxon>Metazoa</taxon>
        <taxon>Chordata</taxon>
        <taxon>Craniata</taxon>
        <taxon>Vertebrata</taxon>
        <taxon>Euteleostomi</taxon>
        <taxon>Actinopterygii</taxon>
        <taxon>Neopterygii</taxon>
        <taxon>Teleostei</taxon>
        <taxon>Ostariophysi</taxon>
        <taxon>Siluriformes</taxon>
        <taxon>Ictaluridae</taxon>
        <taxon>Ictalurus</taxon>
    </lineage>
</organism>
<reference evidence="12" key="1">
    <citation type="journal article" date="2016" name="Nat. Commun.">
        <title>The channel catfish genome sequence provides insights into the evolution of scale formation in teleosts.</title>
        <authorList>
            <person name="Liu Z."/>
            <person name="Liu S."/>
            <person name="Yao J."/>
            <person name="Bao L."/>
            <person name="Zhang J."/>
            <person name="Li Y."/>
            <person name="Jiang C."/>
            <person name="Sun L."/>
            <person name="Wang R."/>
            <person name="Zhang Y."/>
            <person name="Zhou T."/>
            <person name="Zeng Q."/>
            <person name="Fu Q."/>
            <person name="Gao S."/>
            <person name="Li N."/>
            <person name="Koren S."/>
            <person name="Jiang Y."/>
            <person name="Zimin A."/>
            <person name="Xu P."/>
            <person name="Phillippy A.M."/>
            <person name="Geng X."/>
            <person name="Song L."/>
            <person name="Sun F."/>
            <person name="Li C."/>
            <person name="Wang X."/>
            <person name="Chen A."/>
            <person name="Jin Y."/>
            <person name="Yuan Z."/>
            <person name="Yang Y."/>
            <person name="Tan S."/>
            <person name="Peatman E."/>
            <person name="Lu J."/>
            <person name="Qin Z."/>
            <person name="Dunham R."/>
            <person name="Li Z."/>
            <person name="Sonstegard T."/>
            <person name="Feng J."/>
            <person name="Danzmann R.G."/>
            <person name="Schroeder S."/>
            <person name="Scheffler B."/>
            <person name="Duke M.V."/>
            <person name="Ballard L."/>
            <person name="Kucuktas H."/>
            <person name="Kaltenboeck L."/>
            <person name="Liu H."/>
            <person name="Armbruster J."/>
            <person name="Xie Y."/>
            <person name="Kirby M.L."/>
            <person name="Tian Y."/>
            <person name="Flanagan M.E."/>
            <person name="Mu W."/>
            <person name="Waldbieser G.C."/>
        </authorList>
    </citation>
    <scope>NUCLEOTIDE SEQUENCE [LARGE SCALE GENOMIC DNA]</scope>
    <source>
        <strain evidence="12">SDA103</strain>
    </source>
</reference>